<dbReference type="RefSeq" id="WP_188406143.1">
    <property type="nucleotide sequence ID" value="NZ_BMGL01000007.1"/>
</dbReference>
<proteinExistence type="inferred from homology"/>
<dbReference type="Gene3D" id="1.10.443.10">
    <property type="entry name" value="Intergrase catalytic core"/>
    <property type="match status" value="1"/>
</dbReference>
<evidence type="ECO:0000313" key="6">
    <source>
        <dbReference type="Proteomes" id="UP000599688"/>
    </source>
</evidence>
<evidence type="ECO:0000256" key="1">
    <source>
        <dbReference type="ARBA" id="ARBA00008857"/>
    </source>
</evidence>
<organism evidence="5 6">
    <name type="scientific">Psychroflexus salis</name>
    <dbReference type="NCBI Taxonomy" id="1526574"/>
    <lineage>
        <taxon>Bacteria</taxon>
        <taxon>Pseudomonadati</taxon>
        <taxon>Bacteroidota</taxon>
        <taxon>Flavobacteriia</taxon>
        <taxon>Flavobacteriales</taxon>
        <taxon>Flavobacteriaceae</taxon>
        <taxon>Psychroflexus</taxon>
    </lineage>
</organism>
<comment type="caution">
    <text evidence="5">The sequence shown here is derived from an EMBL/GenBank/DDBJ whole genome shotgun (WGS) entry which is preliminary data.</text>
</comment>
<dbReference type="GO" id="GO:0006310">
    <property type="term" value="P:DNA recombination"/>
    <property type="evidence" value="ECO:0007669"/>
    <property type="project" value="UniProtKB-KW"/>
</dbReference>
<accession>A0A916ZV36</accession>
<dbReference type="Pfam" id="PF13102">
    <property type="entry name" value="Phage_int_SAM_5"/>
    <property type="match status" value="1"/>
</dbReference>
<evidence type="ECO:0000256" key="3">
    <source>
        <dbReference type="ARBA" id="ARBA00023172"/>
    </source>
</evidence>
<dbReference type="Proteomes" id="UP000599688">
    <property type="component" value="Unassembled WGS sequence"/>
</dbReference>
<evidence type="ECO:0000313" key="5">
    <source>
        <dbReference type="EMBL" id="GGE14087.1"/>
    </source>
</evidence>
<keyword evidence="3" id="KW-0233">DNA recombination</keyword>
<keyword evidence="6" id="KW-1185">Reference proteome</keyword>
<name>A0A916ZV36_9FLAO</name>
<dbReference type="SUPFAM" id="SSF56349">
    <property type="entry name" value="DNA breaking-rejoining enzymes"/>
    <property type="match status" value="1"/>
</dbReference>
<dbReference type="GO" id="GO:0003677">
    <property type="term" value="F:DNA binding"/>
    <property type="evidence" value="ECO:0007669"/>
    <property type="project" value="UniProtKB-KW"/>
</dbReference>
<dbReference type="AlphaFoldDB" id="A0A916ZV36"/>
<dbReference type="InterPro" id="IPR050090">
    <property type="entry name" value="Tyrosine_recombinase_XerCD"/>
</dbReference>
<evidence type="ECO:0000259" key="4">
    <source>
        <dbReference type="PROSITE" id="PS51898"/>
    </source>
</evidence>
<feature type="domain" description="Tyr recombinase" evidence="4">
    <location>
        <begin position="218"/>
        <end position="391"/>
    </location>
</feature>
<dbReference type="Pfam" id="PF17293">
    <property type="entry name" value="Arm-DNA-bind_5"/>
    <property type="match status" value="1"/>
</dbReference>
<dbReference type="InterPro" id="IPR002104">
    <property type="entry name" value="Integrase_catalytic"/>
</dbReference>
<protein>
    <submittedName>
        <fullName evidence="5">Transposase</fullName>
    </submittedName>
</protein>
<dbReference type="Pfam" id="PF00589">
    <property type="entry name" value="Phage_integrase"/>
    <property type="match status" value="1"/>
</dbReference>
<sequence>MSQNEMSIRFIMIKSKKNKQNLCPIFCRITHQGNRAQFSTGIFIKPHEWMPSKQISSNHSGSINSELELIKNKLDRIVLQLKVQENFFTAQDIIDKYKGKVFKKEHSLLKYLDEYLEKKRKLIGKDIKQITFNKFKYVFDHVKEFVNSYLKKKDIPLKDLNTTFINEFEYFLKVKKNNQQITINKSLQRFKEPIKNAVIDGYLEVDPFVNHRPKKVKKSIVFLNEEELNNLENCKLQQPRLAKVRDMFVFCCYTGLAYSEMKNLKHSNLEKGFDKKIWIKTVRQKTQREVFIPLLPKAKSIIDKYITDGEYILPTISNQRFNSYLKEIADIVGIEKRLTHHIARKTFATTVLLYNNVPIEIVSELLGHSSIKTTQDSYGKVLKQSVSREMRKLMENLKN</sequence>
<dbReference type="InterPro" id="IPR011010">
    <property type="entry name" value="DNA_brk_join_enz"/>
</dbReference>
<dbReference type="InterPro" id="IPR025269">
    <property type="entry name" value="SAM-like_dom"/>
</dbReference>
<reference evidence="5 6" key="1">
    <citation type="journal article" date="2014" name="Int. J. Syst. Evol. Microbiol.">
        <title>Complete genome sequence of Corynebacterium casei LMG S-19264T (=DSM 44701T), isolated from a smear-ripened cheese.</title>
        <authorList>
            <consortium name="US DOE Joint Genome Institute (JGI-PGF)"/>
            <person name="Walter F."/>
            <person name="Albersmeier A."/>
            <person name="Kalinowski J."/>
            <person name="Ruckert C."/>
        </authorList>
    </citation>
    <scope>NUCLEOTIDE SEQUENCE [LARGE SCALE GENOMIC DNA]</scope>
    <source>
        <strain evidence="5 6">CGMCC 1.12925</strain>
    </source>
</reference>
<evidence type="ECO:0000256" key="2">
    <source>
        <dbReference type="ARBA" id="ARBA00023125"/>
    </source>
</evidence>
<dbReference type="PANTHER" id="PTHR30349">
    <property type="entry name" value="PHAGE INTEGRASE-RELATED"/>
    <property type="match status" value="1"/>
</dbReference>
<dbReference type="InterPro" id="IPR010998">
    <property type="entry name" value="Integrase_recombinase_N"/>
</dbReference>
<comment type="similarity">
    <text evidence="1">Belongs to the 'phage' integrase family.</text>
</comment>
<dbReference type="PROSITE" id="PS51898">
    <property type="entry name" value="TYR_RECOMBINASE"/>
    <property type="match status" value="1"/>
</dbReference>
<dbReference type="GO" id="GO:0015074">
    <property type="term" value="P:DNA integration"/>
    <property type="evidence" value="ECO:0007669"/>
    <property type="project" value="InterPro"/>
</dbReference>
<dbReference type="EMBL" id="BMGL01000007">
    <property type="protein sequence ID" value="GGE14087.1"/>
    <property type="molecule type" value="Genomic_DNA"/>
</dbReference>
<keyword evidence="2" id="KW-0238">DNA-binding</keyword>
<dbReference type="Gene3D" id="1.10.150.130">
    <property type="match status" value="1"/>
</dbReference>
<dbReference type="InterPro" id="IPR013762">
    <property type="entry name" value="Integrase-like_cat_sf"/>
</dbReference>
<dbReference type="PANTHER" id="PTHR30349:SF64">
    <property type="entry name" value="PROPHAGE INTEGRASE INTD-RELATED"/>
    <property type="match status" value="1"/>
</dbReference>
<gene>
    <name evidence="5" type="ORF">GCM10010831_14320</name>
</gene>
<dbReference type="InterPro" id="IPR035386">
    <property type="entry name" value="Arm-DNA-bind_5"/>
</dbReference>
<dbReference type="CDD" id="cd01185">
    <property type="entry name" value="INTN1_C_like"/>
    <property type="match status" value="1"/>
</dbReference>